<gene>
    <name evidence="1" type="ORF">ISG29_02285</name>
</gene>
<accession>A0A930UYS9</accession>
<dbReference type="EMBL" id="JADIVZ010000001">
    <property type="protein sequence ID" value="MBF4160500.1"/>
    <property type="molecule type" value="Genomic_DNA"/>
</dbReference>
<dbReference type="AlphaFoldDB" id="A0A930UYS9"/>
<dbReference type="PANTHER" id="PTHR36974">
    <property type="entry name" value="MEMBRANE PROTEIN-RELATED"/>
    <property type="match status" value="1"/>
</dbReference>
<protein>
    <recommendedName>
        <fullName evidence="3">DoxX family protein</fullName>
    </recommendedName>
</protein>
<reference evidence="1" key="1">
    <citation type="submission" date="2020-11" db="EMBL/GenBank/DDBJ databases">
        <title>Nocardioides sp. CBS4Y-1, whole genome shotgun sequence.</title>
        <authorList>
            <person name="Tuo L."/>
        </authorList>
    </citation>
    <scope>NUCLEOTIDE SEQUENCE</scope>
    <source>
        <strain evidence="1">CBS4Y-1</strain>
    </source>
</reference>
<dbReference type="RefSeq" id="WP_194501720.1">
    <property type="nucleotide sequence ID" value="NZ_JADIVZ010000001.1"/>
</dbReference>
<evidence type="ECO:0000313" key="1">
    <source>
        <dbReference type="EMBL" id="MBF4160500.1"/>
    </source>
</evidence>
<organism evidence="1 2">
    <name type="scientific">Nocardioides acrostichi</name>
    <dbReference type="NCBI Taxonomy" id="2784339"/>
    <lineage>
        <taxon>Bacteria</taxon>
        <taxon>Bacillati</taxon>
        <taxon>Actinomycetota</taxon>
        <taxon>Actinomycetes</taxon>
        <taxon>Propionibacteriales</taxon>
        <taxon>Nocardioidaceae</taxon>
        <taxon>Nocardioides</taxon>
    </lineage>
</organism>
<keyword evidence="2" id="KW-1185">Reference proteome</keyword>
<dbReference type="PANTHER" id="PTHR36974:SF1">
    <property type="entry name" value="DOXX FAMILY MEMBRANE PROTEIN"/>
    <property type="match status" value="1"/>
</dbReference>
<proteinExistence type="predicted"/>
<sequence length="129" mass="13690">MSLRSSSPARLSRTAKILVGAYTVNGVLHIVKPEMFEPLMPDWVPAHREVNIAVGVVELATAAGLSLPATRRAAGLLSTAVVAGVFPGNVQMAIGAMAGDNRAYQAAALARLPLQWPMLTASWRAFRAR</sequence>
<dbReference type="Proteomes" id="UP000656804">
    <property type="component" value="Unassembled WGS sequence"/>
</dbReference>
<comment type="caution">
    <text evidence="1">The sequence shown here is derived from an EMBL/GenBank/DDBJ whole genome shotgun (WGS) entry which is preliminary data.</text>
</comment>
<name>A0A930UYS9_9ACTN</name>
<evidence type="ECO:0000313" key="2">
    <source>
        <dbReference type="Proteomes" id="UP000656804"/>
    </source>
</evidence>
<evidence type="ECO:0008006" key="3">
    <source>
        <dbReference type="Google" id="ProtNLM"/>
    </source>
</evidence>